<comment type="caution">
    <text evidence="1">The sequence shown here is derived from an EMBL/GenBank/DDBJ whole genome shotgun (WGS) entry which is preliminary data.</text>
</comment>
<sequence length="64" mass="7304">MPQLLSQYDLAKLGFRTVTAEPASFDYLDEKIQPVGFFRNLINSLYEAAIVALQWNTGEHFIVL</sequence>
<name>A0AAP4CZR2_9ENTR</name>
<reference evidence="1 2" key="1">
    <citation type="submission" date="2023-06" db="EMBL/GenBank/DDBJ databases">
        <title>Identification and characterization of antibiotic-resistant Gram-negative bacteria.</title>
        <authorList>
            <person name="Cho G.-S."/>
            <person name="Lee J."/>
            <person name="Tai E."/>
            <person name="Jeong S."/>
            <person name="Kim I."/>
            <person name="Kim B.-E."/>
            <person name="Jeong M.-I."/>
            <person name="Oh K.-K."/>
            <person name="Franz C.M.A.P."/>
        </authorList>
    </citation>
    <scope>NUCLEOTIDE SEQUENCE [LARGE SCALE GENOMIC DNA]</scope>
    <source>
        <strain evidence="1 2">V106_12</strain>
    </source>
</reference>
<dbReference type="AlphaFoldDB" id="A0AAP4CZR2"/>
<dbReference type="RefSeq" id="WP_285149750.1">
    <property type="nucleotide sequence ID" value="NZ_JASSOM010000015.1"/>
</dbReference>
<accession>A0AAP4CZR2</accession>
<evidence type="ECO:0000313" key="1">
    <source>
        <dbReference type="EMBL" id="MDK9362521.1"/>
    </source>
</evidence>
<dbReference type="EMBL" id="JASSOM010000015">
    <property type="protein sequence ID" value="MDK9362521.1"/>
    <property type="molecule type" value="Genomic_DNA"/>
</dbReference>
<gene>
    <name evidence="1" type="ORF">QQF32_04795</name>
</gene>
<keyword evidence="2" id="KW-1185">Reference proteome</keyword>
<evidence type="ECO:0000313" key="2">
    <source>
        <dbReference type="Proteomes" id="UP001223214"/>
    </source>
</evidence>
<proteinExistence type="predicted"/>
<protein>
    <submittedName>
        <fullName evidence="1">Uncharacterized protein</fullName>
    </submittedName>
</protein>
<organism evidence="1 2">
    <name type="scientific">Lelliottia wanjuensis</name>
    <dbReference type="NCBI Taxonomy" id="3050585"/>
    <lineage>
        <taxon>Bacteria</taxon>
        <taxon>Pseudomonadati</taxon>
        <taxon>Pseudomonadota</taxon>
        <taxon>Gammaproteobacteria</taxon>
        <taxon>Enterobacterales</taxon>
        <taxon>Enterobacteriaceae</taxon>
        <taxon>Lelliottia</taxon>
    </lineage>
</organism>
<dbReference type="Proteomes" id="UP001223214">
    <property type="component" value="Unassembled WGS sequence"/>
</dbReference>